<protein>
    <submittedName>
        <fullName evidence="2">Phage protein</fullName>
    </submittedName>
</protein>
<evidence type="ECO:0000313" key="3">
    <source>
        <dbReference type="Proteomes" id="UP000005358"/>
    </source>
</evidence>
<dbReference type="EMBL" id="AFES01000016">
    <property type="protein sequence ID" value="EIA17563.1"/>
    <property type="molecule type" value="Genomic_DNA"/>
</dbReference>
<dbReference type="AlphaFoldDB" id="A0AAV3FDV6"/>
<gene>
    <name evidence="2" type="ORF">HA1_06272</name>
</gene>
<dbReference type="SMART" id="SM00717">
    <property type="entry name" value="SANT"/>
    <property type="match status" value="1"/>
</dbReference>
<evidence type="ECO:0000313" key="2">
    <source>
        <dbReference type="EMBL" id="EIA17563.1"/>
    </source>
</evidence>
<dbReference type="Pfam" id="PF13921">
    <property type="entry name" value="Myb_DNA-bind_6"/>
    <property type="match status" value="1"/>
</dbReference>
<evidence type="ECO:0000259" key="1">
    <source>
        <dbReference type="SMART" id="SM00717"/>
    </source>
</evidence>
<dbReference type="Gene3D" id="1.10.10.60">
    <property type="entry name" value="Homeodomain-like"/>
    <property type="match status" value="1"/>
</dbReference>
<feature type="domain" description="Myb-like" evidence="1">
    <location>
        <begin position="88"/>
        <end position="135"/>
    </location>
</feature>
<dbReference type="InterPro" id="IPR001005">
    <property type="entry name" value="SANT/Myb"/>
</dbReference>
<comment type="caution">
    <text evidence="2">The sequence shown here is derived from an EMBL/GenBank/DDBJ whole genome shotgun (WGS) entry which is preliminary data.</text>
</comment>
<proteinExistence type="predicted"/>
<organism evidence="2 3">
    <name type="scientific">Clostridium perfringens F262</name>
    <dbReference type="NCBI Taxonomy" id="883064"/>
    <lineage>
        <taxon>Bacteria</taxon>
        <taxon>Bacillati</taxon>
        <taxon>Bacillota</taxon>
        <taxon>Clostridia</taxon>
        <taxon>Eubacteriales</taxon>
        <taxon>Clostridiaceae</taxon>
        <taxon>Clostridium</taxon>
    </lineage>
</organism>
<dbReference type="InterPro" id="IPR009057">
    <property type="entry name" value="Homeodomain-like_sf"/>
</dbReference>
<dbReference type="Proteomes" id="UP000005358">
    <property type="component" value="Chromosome"/>
</dbReference>
<name>A0AAV3FDV6_CLOPF</name>
<reference evidence="2 3" key="1">
    <citation type="journal article" date="2012" name="PLoS ONE">
        <title>Genome Sequencing and Analysis of a Type A Clostridium perfringens Isolate from a Case of Bovine Clostridial Abomasitis.</title>
        <authorList>
            <person name="Nowell V.J."/>
            <person name="Kropinski A.M."/>
            <person name="Songer J.G."/>
            <person name="Macinnes J.I."/>
            <person name="Parreira V.R."/>
            <person name="Prescott J.F."/>
        </authorList>
    </citation>
    <scope>NUCLEOTIDE SEQUENCE [LARGE SCALE GENOMIC DNA]</scope>
    <source>
        <strain evidence="2 3">F262</strain>
    </source>
</reference>
<dbReference type="SUPFAM" id="SSF46689">
    <property type="entry name" value="Homeodomain-like"/>
    <property type="match status" value="1"/>
</dbReference>
<sequence length="226" mass="26822">MIIALGYSRSGYCYLKKKLKDLDFPILIKKVSKMKIEVVDIEEFWKWAEKNKNELNFANFNEGVLGKEPNWVKEKRKADQINPAKVNVKKRWTKEEDNLLIAKVKSNNYTYKMISEDLFRTESAIKRRLINLNENLTILAEQKALTEGRYRRELRKEILLLRQEKVQVTLIDNLVKGKEDISTLRYKRDIAASKYFTCISAIENKRLEIEVLRSKLTWLRVEYKNS</sequence>
<accession>A0AAV3FDV6</accession>
<dbReference type="RefSeq" id="WP_003481037.1">
    <property type="nucleotide sequence ID" value="NZ_CM001477.1"/>
</dbReference>